<protein>
    <recommendedName>
        <fullName evidence="5">Pentatricopeptide repeat-containing protein</fullName>
    </recommendedName>
</protein>
<feature type="repeat" description="PPR" evidence="2">
    <location>
        <begin position="319"/>
        <end position="353"/>
    </location>
</feature>
<dbReference type="Pfam" id="PF01535">
    <property type="entry name" value="PPR"/>
    <property type="match status" value="5"/>
</dbReference>
<dbReference type="AlphaFoldDB" id="A0AAN7JTC4"/>
<dbReference type="InterPro" id="IPR046848">
    <property type="entry name" value="E_motif"/>
</dbReference>
<keyword evidence="4" id="KW-1185">Reference proteome</keyword>
<accession>A0AAN7JTC4</accession>
<name>A0AAN7JTC4_9MYRT</name>
<dbReference type="InterPro" id="IPR011990">
    <property type="entry name" value="TPR-like_helical_dom_sf"/>
</dbReference>
<dbReference type="PANTHER" id="PTHR47926">
    <property type="entry name" value="PENTATRICOPEPTIDE REPEAT-CONTAINING PROTEIN"/>
    <property type="match status" value="1"/>
</dbReference>
<dbReference type="FunFam" id="1.25.40.10:FF:000184">
    <property type="entry name" value="Pentatricopeptide repeat-containing protein, chloroplastic"/>
    <property type="match status" value="1"/>
</dbReference>
<evidence type="ECO:0008006" key="5">
    <source>
        <dbReference type="Google" id="ProtNLM"/>
    </source>
</evidence>
<keyword evidence="1" id="KW-0677">Repeat</keyword>
<organism evidence="3 4">
    <name type="scientific">Trapa incisa</name>
    <dbReference type="NCBI Taxonomy" id="236973"/>
    <lineage>
        <taxon>Eukaryota</taxon>
        <taxon>Viridiplantae</taxon>
        <taxon>Streptophyta</taxon>
        <taxon>Embryophyta</taxon>
        <taxon>Tracheophyta</taxon>
        <taxon>Spermatophyta</taxon>
        <taxon>Magnoliopsida</taxon>
        <taxon>eudicotyledons</taxon>
        <taxon>Gunneridae</taxon>
        <taxon>Pentapetalae</taxon>
        <taxon>rosids</taxon>
        <taxon>malvids</taxon>
        <taxon>Myrtales</taxon>
        <taxon>Lythraceae</taxon>
        <taxon>Trapa</taxon>
    </lineage>
</organism>
<reference evidence="3 4" key="1">
    <citation type="journal article" date="2023" name="Hortic Res">
        <title>Pangenome of water caltrop reveals structural variations and asymmetric subgenome divergence after allopolyploidization.</title>
        <authorList>
            <person name="Zhang X."/>
            <person name="Chen Y."/>
            <person name="Wang L."/>
            <person name="Yuan Y."/>
            <person name="Fang M."/>
            <person name="Shi L."/>
            <person name="Lu R."/>
            <person name="Comes H.P."/>
            <person name="Ma Y."/>
            <person name="Chen Y."/>
            <person name="Huang G."/>
            <person name="Zhou Y."/>
            <person name="Zheng Z."/>
            <person name="Qiu Y."/>
        </authorList>
    </citation>
    <scope>NUCLEOTIDE SEQUENCE [LARGE SCALE GENOMIC DNA]</scope>
    <source>
        <tissue evidence="3">Roots</tissue>
    </source>
</reference>
<proteinExistence type="predicted"/>
<evidence type="ECO:0000256" key="1">
    <source>
        <dbReference type="ARBA" id="ARBA00022737"/>
    </source>
</evidence>
<dbReference type="EMBL" id="JAXIOK010000015">
    <property type="protein sequence ID" value="KAK4753921.1"/>
    <property type="molecule type" value="Genomic_DNA"/>
</dbReference>
<dbReference type="PROSITE" id="PS51375">
    <property type="entry name" value="PPR"/>
    <property type="match status" value="2"/>
</dbReference>
<dbReference type="Pfam" id="PF20431">
    <property type="entry name" value="E_motif"/>
    <property type="match status" value="1"/>
</dbReference>
<dbReference type="Proteomes" id="UP001345219">
    <property type="component" value="Chromosome 2"/>
</dbReference>
<sequence>MSDIGFAVNQTFFIFSIRIQTLRQLYQLHSIAITTGRLATTLPKLLCTFALLLASPTSSPPPSLSPSLIAYASSFLRSIEEPSTFCYNTAVRALTLLSSPANALHLFAEMLRRGAAAPDFHSFPFALKACGLLRDASSSFCLHGLALRLGFLPDIFVVNSLIHAYSVSGCTDEAFRIFNECYFKDVVSYNTMIDGLVKSGDVSSARRLFDELRERDSVTWGTLIAGYAQWDMCREAMYLFSQMMESPQIRRPDNIALVSALSACAQLGEMDMGRSIHGYIVKNHIPIDSFICTGLVNLYTKCGSLQTAIQMFEANPRKDLHTWNAMIVGLAMHGEGPKSLGYFSRMIECGVKPDGVTLLGVLVGCSHSGLVNKACQIFDEMETVHGVTREPKHYGCLMDLLGRAGLVNEAMDLIRKVPENGDIYIWGGILGGCRKFGDIKVAEEAAKKMMDLFPEDGGVYSIMAGVYAGADRWEDVVRTRASMSAGPARRKAGCSMIEVEGIMYEFVSSDTLHPQSGDIYSALDAIDKHQTESQ</sequence>
<evidence type="ECO:0000313" key="3">
    <source>
        <dbReference type="EMBL" id="KAK4753921.1"/>
    </source>
</evidence>
<comment type="caution">
    <text evidence="3">The sequence shown here is derived from an EMBL/GenBank/DDBJ whole genome shotgun (WGS) entry which is preliminary data.</text>
</comment>
<feature type="repeat" description="PPR" evidence="2">
    <location>
        <begin position="185"/>
        <end position="219"/>
    </location>
</feature>
<dbReference type="GO" id="GO:0003723">
    <property type="term" value="F:RNA binding"/>
    <property type="evidence" value="ECO:0007669"/>
    <property type="project" value="InterPro"/>
</dbReference>
<evidence type="ECO:0000313" key="4">
    <source>
        <dbReference type="Proteomes" id="UP001345219"/>
    </source>
</evidence>
<dbReference type="NCBIfam" id="TIGR00756">
    <property type="entry name" value="PPR"/>
    <property type="match status" value="3"/>
</dbReference>
<dbReference type="Pfam" id="PF13041">
    <property type="entry name" value="PPR_2"/>
    <property type="match status" value="1"/>
</dbReference>
<dbReference type="FunFam" id="1.25.40.10:FF:000348">
    <property type="entry name" value="Pentatricopeptide repeat-containing protein chloroplastic"/>
    <property type="match status" value="1"/>
</dbReference>
<dbReference type="InterPro" id="IPR002885">
    <property type="entry name" value="PPR_rpt"/>
</dbReference>
<dbReference type="GO" id="GO:0009451">
    <property type="term" value="P:RNA modification"/>
    <property type="evidence" value="ECO:0007669"/>
    <property type="project" value="InterPro"/>
</dbReference>
<dbReference type="Gene3D" id="1.25.40.10">
    <property type="entry name" value="Tetratricopeptide repeat domain"/>
    <property type="match status" value="3"/>
</dbReference>
<dbReference type="InterPro" id="IPR046960">
    <property type="entry name" value="PPR_At4g14850-like_plant"/>
</dbReference>
<evidence type="ECO:0000256" key="2">
    <source>
        <dbReference type="PROSITE-ProRule" id="PRU00708"/>
    </source>
</evidence>
<dbReference type="PANTHER" id="PTHR47926:SF436">
    <property type="entry name" value="PENTATRICOPEPTIDE REPEAT-CONTAINING PROTEIN ELI1, CHLOROPLASTIC-LIKE ISOFORM X2"/>
    <property type="match status" value="1"/>
</dbReference>
<gene>
    <name evidence="3" type="ORF">SAY87_002025</name>
</gene>